<dbReference type="Gene3D" id="1.20.59.10">
    <property type="entry name" value="Chorismate mutase"/>
    <property type="match status" value="1"/>
</dbReference>
<evidence type="ECO:0000259" key="5">
    <source>
        <dbReference type="PROSITE" id="PS51168"/>
    </source>
</evidence>
<dbReference type="Pfam" id="PF01817">
    <property type="entry name" value="CM_2"/>
    <property type="match status" value="1"/>
</dbReference>
<dbReference type="GO" id="GO:0046417">
    <property type="term" value="P:chorismate metabolic process"/>
    <property type="evidence" value="ECO:0007669"/>
    <property type="project" value="InterPro"/>
</dbReference>
<dbReference type="InterPro" id="IPR008240">
    <property type="entry name" value="Chorismate_mutase_periplasmic"/>
</dbReference>
<dbReference type="PROSITE" id="PS51257">
    <property type="entry name" value="PROKAR_LIPOPROTEIN"/>
    <property type="match status" value="1"/>
</dbReference>
<evidence type="ECO:0000256" key="3">
    <source>
        <dbReference type="ARBA" id="ARBA00022729"/>
    </source>
</evidence>
<dbReference type="EC" id="5.4.99.5" evidence="2"/>
<dbReference type="GO" id="GO:0004106">
    <property type="term" value="F:chorismate mutase activity"/>
    <property type="evidence" value="ECO:0007669"/>
    <property type="project" value="UniProtKB-EC"/>
</dbReference>
<protein>
    <recommendedName>
        <fullName evidence="2">chorismate mutase</fullName>
        <ecNumber evidence="2">5.4.99.5</ecNumber>
    </recommendedName>
</protein>
<proteinExistence type="predicted"/>
<dbReference type="SMART" id="SM00830">
    <property type="entry name" value="CM_2"/>
    <property type="match status" value="1"/>
</dbReference>
<keyword evidence="7" id="KW-1185">Reference proteome</keyword>
<feature type="domain" description="Chorismate mutase" evidence="5">
    <location>
        <begin position="1"/>
        <end position="113"/>
    </location>
</feature>
<organism evidence="6 7">
    <name type="scientific">Paraburkholderia diazotrophica</name>
    <dbReference type="NCBI Taxonomy" id="667676"/>
    <lineage>
        <taxon>Bacteria</taxon>
        <taxon>Pseudomonadati</taxon>
        <taxon>Pseudomonadota</taxon>
        <taxon>Betaproteobacteria</taxon>
        <taxon>Burkholderiales</taxon>
        <taxon>Burkholderiaceae</taxon>
        <taxon>Paraburkholderia</taxon>
    </lineage>
</organism>
<sequence>MEMKKKVGPVGTRHAVTLALALWFAAGCSPGIGAQQDAFVPLVRSMADRLNTADQVALSKWDTGQPVYDGQREAQVIANAATMASEYGLTTEDAINIFSDQVEANKEVQYALLNNWRRQGDAPATPRQSLAGVIRPILDKLQASIMQNLQSVAPLRSIADCHALVAAAVGQVAQQASLDVLHRAALDRAVARICVKS</sequence>
<dbReference type="InterPro" id="IPR051331">
    <property type="entry name" value="Chorismate_mutase-related"/>
</dbReference>
<keyword evidence="3" id="KW-0732">Signal</keyword>
<dbReference type="PANTHER" id="PTHR38041">
    <property type="entry name" value="CHORISMATE MUTASE"/>
    <property type="match status" value="1"/>
</dbReference>
<evidence type="ECO:0000256" key="4">
    <source>
        <dbReference type="ARBA" id="ARBA00023235"/>
    </source>
</evidence>
<dbReference type="InterPro" id="IPR002701">
    <property type="entry name" value="CM_II_prokaryot"/>
</dbReference>
<evidence type="ECO:0000313" key="6">
    <source>
        <dbReference type="EMBL" id="SEK11547.1"/>
    </source>
</evidence>
<comment type="pathway">
    <text evidence="1">Metabolic intermediate biosynthesis; prephenate biosynthesis; prephenate from chorismate: step 1/1.</text>
</comment>
<evidence type="ECO:0000256" key="1">
    <source>
        <dbReference type="ARBA" id="ARBA00004817"/>
    </source>
</evidence>
<dbReference type="PANTHER" id="PTHR38041:SF2">
    <property type="entry name" value="SECRETED CHORISMATE MUTASE"/>
    <property type="match status" value="1"/>
</dbReference>
<dbReference type="EMBL" id="FNYE01000052">
    <property type="protein sequence ID" value="SEK11547.1"/>
    <property type="molecule type" value="Genomic_DNA"/>
</dbReference>
<dbReference type="GO" id="GO:0009697">
    <property type="term" value="P:salicylic acid biosynthetic process"/>
    <property type="evidence" value="ECO:0007669"/>
    <property type="project" value="TreeGrafter"/>
</dbReference>
<gene>
    <name evidence="6" type="ORF">SAMN05192539_105238</name>
</gene>
<evidence type="ECO:0000256" key="2">
    <source>
        <dbReference type="ARBA" id="ARBA00012404"/>
    </source>
</evidence>
<name>A0A1H7EEQ4_9BURK</name>
<dbReference type="NCBIfam" id="NF006741">
    <property type="entry name" value="PRK09269.1"/>
    <property type="match status" value="1"/>
</dbReference>
<dbReference type="UniPathway" id="UPA00120">
    <property type="reaction ID" value="UER00203"/>
</dbReference>
<dbReference type="InterPro" id="IPR036263">
    <property type="entry name" value="Chorismate_II_sf"/>
</dbReference>
<dbReference type="PROSITE" id="PS51168">
    <property type="entry name" value="CHORISMATE_MUT_2"/>
    <property type="match status" value="1"/>
</dbReference>
<dbReference type="SUPFAM" id="SSF48600">
    <property type="entry name" value="Chorismate mutase II"/>
    <property type="match status" value="1"/>
</dbReference>
<dbReference type="InterPro" id="IPR036979">
    <property type="entry name" value="CM_dom_sf"/>
</dbReference>
<accession>A0A1H7EEQ4</accession>
<dbReference type="Proteomes" id="UP000198866">
    <property type="component" value="Unassembled WGS sequence"/>
</dbReference>
<keyword evidence="4" id="KW-0413">Isomerase</keyword>
<reference evidence="7" key="1">
    <citation type="submission" date="2016-10" db="EMBL/GenBank/DDBJ databases">
        <authorList>
            <person name="Varghese N."/>
            <person name="Submissions S."/>
        </authorList>
    </citation>
    <scope>NUCLEOTIDE SEQUENCE [LARGE SCALE GENOMIC DNA]</scope>
    <source>
        <strain evidence="7">LMG 26031</strain>
    </source>
</reference>
<dbReference type="STRING" id="667676.SAMN05192539_105238"/>
<dbReference type="NCBIfam" id="TIGR01806">
    <property type="entry name" value="CM_mono2"/>
    <property type="match status" value="1"/>
</dbReference>
<dbReference type="AlphaFoldDB" id="A0A1H7EEQ4"/>
<evidence type="ECO:0000313" key="7">
    <source>
        <dbReference type="Proteomes" id="UP000198866"/>
    </source>
</evidence>